<feature type="repeat" description="NHL" evidence="2">
    <location>
        <begin position="257"/>
        <end position="296"/>
    </location>
</feature>
<comment type="caution">
    <text evidence="3">The sequence shown here is derived from an EMBL/GenBank/DDBJ whole genome shotgun (WGS) entry which is preliminary data.</text>
</comment>
<keyword evidence="1" id="KW-0677">Repeat</keyword>
<organism evidence="3 4">
    <name type="scientific">Bremerella cremea</name>
    <dbReference type="NCBI Taxonomy" id="1031537"/>
    <lineage>
        <taxon>Bacteria</taxon>
        <taxon>Pseudomonadati</taxon>
        <taxon>Planctomycetota</taxon>
        <taxon>Planctomycetia</taxon>
        <taxon>Pirellulales</taxon>
        <taxon>Pirellulaceae</taxon>
        <taxon>Bremerella</taxon>
    </lineage>
</organism>
<dbReference type="GO" id="GO:0008270">
    <property type="term" value="F:zinc ion binding"/>
    <property type="evidence" value="ECO:0007669"/>
    <property type="project" value="UniProtKB-KW"/>
</dbReference>
<evidence type="ECO:0000256" key="1">
    <source>
        <dbReference type="ARBA" id="ARBA00022737"/>
    </source>
</evidence>
<sequence length="342" mass="38592">MSRTSHKRIPTDTKAENSFIVTFSIGQYHFRFPLPLLGTVWVLAWCGFLGCVPAGDSSSQPEVVWGRRGVSEGMFEKPRAAAISPEDEIFIVDMTARIQVFDLDGNFLRAWQIPEFYKGRPSGLSFNNDGNLLVADTHYNRMLVYTPDGKLLDEQTIGGIEGSQPGEFGFVTDAVQDSQGNYYIAEYGQHDRIQKFDPQGNFLFQWGGHGQEPGQFVRPQNMVVDQNDHIWVADACNHRIQVFDATGDEAKLVKIWGEHGSKPGEMGYPYDLQLDGEGHLYVVEYSNHRVQKFNLEGNSLGTWGISGRQPGQLASPWALVRDKYGRIHVIDSENHRIQRIRL</sequence>
<dbReference type="Gene3D" id="2.120.10.30">
    <property type="entry name" value="TolB, C-terminal domain"/>
    <property type="match status" value="3"/>
</dbReference>
<dbReference type="AlphaFoldDB" id="A0A368KS55"/>
<dbReference type="EMBL" id="QPEX01000019">
    <property type="protein sequence ID" value="RCS50676.1"/>
    <property type="molecule type" value="Genomic_DNA"/>
</dbReference>
<dbReference type="PANTHER" id="PTHR24104:SF25">
    <property type="entry name" value="PROTEIN LIN-41"/>
    <property type="match status" value="1"/>
</dbReference>
<dbReference type="OrthoDB" id="9799230at2"/>
<evidence type="ECO:0000313" key="3">
    <source>
        <dbReference type="EMBL" id="RCS50676.1"/>
    </source>
</evidence>
<dbReference type="InterPro" id="IPR050952">
    <property type="entry name" value="TRIM-NHL_E3_ligases"/>
</dbReference>
<feature type="repeat" description="NHL" evidence="2">
    <location>
        <begin position="120"/>
        <end position="148"/>
    </location>
</feature>
<dbReference type="PROSITE" id="PS51125">
    <property type="entry name" value="NHL"/>
    <property type="match status" value="3"/>
</dbReference>
<dbReference type="InterPro" id="IPR011042">
    <property type="entry name" value="6-blade_b-propeller_TolB-like"/>
</dbReference>
<dbReference type="Proteomes" id="UP000253562">
    <property type="component" value="Unassembled WGS sequence"/>
</dbReference>
<protein>
    <recommendedName>
        <fullName evidence="5">6-bladed beta-propeller</fullName>
    </recommendedName>
</protein>
<dbReference type="PANTHER" id="PTHR24104">
    <property type="entry name" value="E3 UBIQUITIN-PROTEIN LIGASE NHLRC1-RELATED"/>
    <property type="match status" value="1"/>
</dbReference>
<gene>
    <name evidence="3" type="ORF">DTL42_10700</name>
</gene>
<feature type="repeat" description="NHL" evidence="2">
    <location>
        <begin position="203"/>
        <end position="246"/>
    </location>
</feature>
<dbReference type="RefSeq" id="WP_114368822.1">
    <property type="nucleotide sequence ID" value="NZ_QPEX01000019.1"/>
</dbReference>
<dbReference type="Pfam" id="PF01436">
    <property type="entry name" value="NHL"/>
    <property type="match status" value="1"/>
</dbReference>
<evidence type="ECO:0000256" key="2">
    <source>
        <dbReference type="PROSITE-ProRule" id="PRU00504"/>
    </source>
</evidence>
<evidence type="ECO:0008006" key="5">
    <source>
        <dbReference type="Google" id="ProtNLM"/>
    </source>
</evidence>
<evidence type="ECO:0000313" key="4">
    <source>
        <dbReference type="Proteomes" id="UP000253562"/>
    </source>
</evidence>
<proteinExistence type="predicted"/>
<dbReference type="InterPro" id="IPR001258">
    <property type="entry name" value="NHL_repeat"/>
</dbReference>
<dbReference type="SUPFAM" id="SSF63829">
    <property type="entry name" value="Calcium-dependent phosphotriesterase"/>
    <property type="match status" value="1"/>
</dbReference>
<dbReference type="CDD" id="cd14956">
    <property type="entry name" value="NHL_like_3"/>
    <property type="match status" value="1"/>
</dbReference>
<name>A0A368KS55_9BACT</name>
<reference evidence="3 4" key="1">
    <citation type="submission" date="2018-07" db="EMBL/GenBank/DDBJ databases">
        <title>Comparative genomes isolates from brazilian mangrove.</title>
        <authorList>
            <person name="De Araujo J.E."/>
            <person name="Taketani R.G."/>
            <person name="Silva M.C.P."/>
            <person name="Lourenco M.V."/>
            <person name="Oliveira V.M."/>
            <person name="Andreote F.D."/>
        </authorList>
    </citation>
    <scope>NUCLEOTIDE SEQUENCE [LARGE SCALE GENOMIC DNA]</scope>
    <source>
        <strain evidence="3 4">HEX PRIS-MGV</strain>
    </source>
</reference>
<accession>A0A368KS55</accession>